<feature type="compositionally biased region" description="Polar residues" evidence="1">
    <location>
        <begin position="123"/>
        <end position="142"/>
    </location>
</feature>
<accession>A0AAD4U8T7</accession>
<evidence type="ECO:0000313" key="2">
    <source>
        <dbReference type="EMBL" id="KAI4542583.1"/>
    </source>
</evidence>
<sequence length="196" mass="21828">MLCVLPFHHDHGHVHDKHDPSSPSLDKPYTVPESFLTVQFCPQLPQTDQVDSGVSALNCYTYLHLSIIPAWSPSTEKDPRQTSEDTPATASAFEGTQRRRAGAGQVHLEQVFTSSCEDASSESYTVPSQKTTVVVEPQSTAPQRHPSIKQETEVQTSKQSSQVYKDAQGGQFYDLCVSKEKTEALRAKDNGFWLYR</sequence>
<evidence type="ECO:0000313" key="3">
    <source>
        <dbReference type="Proteomes" id="UP001214576"/>
    </source>
</evidence>
<keyword evidence="3" id="KW-1185">Reference proteome</keyword>
<dbReference type="AlphaFoldDB" id="A0AAD4U8T7"/>
<reference evidence="2" key="1">
    <citation type="submission" date="2022-03" db="EMBL/GenBank/DDBJ databases">
        <title>Genomic analyses of argali, domestic sheep and their hybrids provide insights into chromosomal evolution, heterosis and genetic basis of agronomic traits.</title>
        <authorList>
            <person name="Li M."/>
        </authorList>
    </citation>
    <scope>NUCLEOTIDE SEQUENCE</scope>
    <source>
        <strain evidence="2">CAU-MHL-2022a</strain>
        <tissue evidence="2">Skin</tissue>
    </source>
</reference>
<evidence type="ECO:0000256" key="1">
    <source>
        <dbReference type="SAM" id="MobiDB-lite"/>
    </source>
</evidence>
<protein>
    <submittedName>
        <fullName evidence="2">Uncharacterized protein</fullName>
    </submittedName>
</protein>
<dbReference type="EMBL" id="JAKZEL010000007">
    <property type="protein sequence ID" value="KAI4542583.1"/>
    <property type="molecule type" value="Genomic_DNA"/>
</dbReference>
<feature type="region of interest" description="Disordered" evidence="1">
    <location>
        <begin position="72"/>
        <end position="104"/>
    </location>
</feature>
<feature type="compositionally biased region" description="Polar residues" evidence="1">
    <location>
        <begin position="153"/>
        <end position="162"/>
    </location>
</feature>
<dbReference type="Proteomes" id="UP001214576">
    <property type="component" value="Unassembled WGS sequence"/>
</dbReference>
<feature type="region of interest" description="Disordered" evidence="1">
    <location>
        <begin position="123"/>
        <end position="162"/>
    </location>
</feature>
<gene>
    <name evidence="2" type="ORF">MG293_007962</name>
</gene>
<comment type="caution">
    <text evidence="2">The sequence shown here is derived from an EMBL/GenBank/DDBJ whole genome shotgun (WGS) entry which is preliminary data.</text>
</comment>
<organism evidence="2 3">
    <name type="scientific">Ovis ammon polii</name>
    <dbReference type="NCBI Taxonomy" id="230172"/>
    <lineage>
        <taxon>Eukaryota</taxon>
        <taxon>Metazoa</taxon>
        <taxon>Chordata</taxon>
        <taxon>Craniata</taxon>
        <taxon>Vertebrata</taxon>
        <taxon>Euteleostomi</taxon>
        <taxon>Mammalia</taxon>
        <taxon>Eutheria</taxon>
        <taxon>Laurasiatheria</taxon>
        <taxon>Artiodactyla</taxon>
        <taxon>Ruminantia</taxon>
        <taxon>Pecora</taxon>
        <taxon>Bovidae</taxon>
        <taxon>Caprinae</taxon>
        <taxon>Ovis</taxon>
    </lineage>
</organism>
<proteinExistence type="predicted"/>
<name>A0AAD4U8T7_OVIAM</name>